<dbReference type="SMART" id="SM00382">
    <property type="entry name" value="AAA"/>
    <property type="match status" value="1"/>
</dbReference>
<reference evidence="2 3" key="1">
    <citation type="submission" date="2017-08" db="EMBL/GenBank/DDBJ databases">
        <title>Pusillimonas indicus sp. nov., a member of the family Alcaligenaceae isolated from surface seawater.</title>
        <authorList>
            <person name="Li J."/>
        </authorList>
    </citation>
    <scope>NUCLEOTIDE SEQUENCE [LARGE SCALE GENOMIC DNA]</scope>
    <source>
        <strain evidence="2 3">L52-1-41</strain>
    </source>
</reference>
<dbReference type="EMBL" id="NQYH01000001">
    <property type="protein sequence ID" value="RIY41893.1"/>
    <property type="molecule type" value="Genomic_DNA"/>
</dbReference>
<accession>A0A3A1YUG0</accession>
<evidence type="ECO:0000313" key="3">
    <source>
        <dbReference type="Proteomes" id="UP000266206"/>
    </source>
</evidence>
<dbReference type="InterPro" id="IPR027417">
    <property type="entry name" value="P-loop_NTPase"/>
</dbReference>
<organism evidence="2 3">
    <name type="scientific">Neopusillimonas maritima</name>
    <dbReference type="NCBI Taxonomy" id="2026239"/>
    <lineage>
        <taxon>Bacteria</taxon>
        <taxon>Pseudomonadati</taxon>
        <taxon>Pseudomonadota</taxon>
        <taxon>Betaproteobacteria</taxon>
        <taxon>Burkholderiales</taxon>
        <taxon>Alcaligenaceae</taxon>
        <taxon>Neopusillimonas</taxon>
    </lineage>
</organism>
<dbReference type="OrthoDB" id="8905164at2"/>
<protein>
    <recommendedName>
        <fullName evidence="1">AAA+ ATPase domain-containing protein</fullName>
    </recommendedName>
</protein>
<feature type="domain" description="AAA+ ATPase" evidence="1">
    <location>
        <begin position="76"/>
        <end position="249"/>
    </location>
</feature>
<dbReference type="AlphaFoldDB" id="A0A3A1YUG0"/>
<comment type="caution">
    <text evidence="2">The sequence shown here is derived from an EMBL/GenBank/DDBJ whole genome shotgun (WGS) entry which is preliminary data.</text>
</comment>
<gene>
    <name evidence="2" type="ORF">CJP73_00120</name>
</gene>
<dbReference type="Gene3D" id="3.40.50.300">
    <property type="entry name" value="P-loop containing nucleotide triphosphate hydrolases"/>
    <property type="match status" value="1"/>
</dbReference>
<sequence length="388" mass="42036">MTESSDIQWQAITPEGLKLVDQAVSRQYNETARKYGAEQRIYSRLPKQNSRFQLKSAADFLNSDPIKWRIKGVIPENGIAAIYGPSGSGKSFLVMDMAISIARGSDWFGYRVKPCSVVYVCLEGEAGLSVRLAAYRTTGTIPSAIDFVDQPLNLLSPKDLKDLGMSIKARGSTDGVVIIDTLNRAAPGMDENSSVDMGHAIHAAKLIQQGLGGLVLLVHHSGKDAAKGMRGHSSLYAALDAAIEVKRSGPDRVWSLAKAKDGEDGRSHAFILDVINLGSDEDGDPITSCVVRRVIGPSSIGKPLTHSQRIGMDAFMAAASANAGKGDARVYADVDQWRREFYSRSTGDNPDSKRRAFNRVREQLVAIGKLVVEDGVYRLPLGFPDLSD</sequence>
<dbReference type="InterPro" id="IPR003593">
    <property type="entry name" value="AAA+_ATPase"/>
</dbReference>
<evidence type="ECO:0000259" key="1">
    <source>
        <dbReference type="SMART" id="SM00382"/>
    </source>
</evidence>
<dbReference type="RefSeq" id="WP_119515130.1">
    <property type="nucleotide sequence ID" value="NZ_NQYH01000001.1"/>
</dbReference>
<evidence type="ECO:0000313" key="2">
    <source>
        <dbReference type="EMBL" id="RIY41893.1"/>
    </source>
</evidence>
<proteinExistence type="predicted"/>
<dbReference type="SUPFAM" id="SSF52540">
    <property type="entry name" value="P-loop containing nucleoside triphosphate hydrolases"/>
    <property type="match status" value="1"/>
</dbReference>
<name>A0A3A1YUG0_9BURK</name>
<dbReference type="Proteomes" id="UP000266206">
    <property type="component" value="Unassembled WGS sequence"/>
</dbReference>
<dbReference type="Pfam" id="PF13481">
    <property type="entry name" value="AAA_25"/>
    <property type="match status" value="1"/>
</dbReference>